<dbReference type="InterPro" id="IPR004358">
    <property type="entry name" value="Sig_transdc_His_kin-like_C"/>
</dbReference>
<dbReference type="Pfam" id="PF00512">
    <property type="entry name" value="HisKA"/>
    <property type="match status" value="1"/>
</dbReference>
<dbReference type="InterPro" id="IPR003594">
    <property type="entry name" value="HATPase_dom"/>
</dbReference>
<feature type="transmembrane region" description="Helical" evidence="5">
    <location>
        <begin position="32"/>
        <end position="50"/>
    </location>
</feature>
<dbReference type="KEGG" id="ggr:HKW67_20255"/>
<feature type="coiled-coil region" evidence="4">
    <location>
        <begin position="129"/>
        <end position="180"/>
    </location>
</feature>
<dbReference type="PROSITE" id="PS50109">
    <property type="entry name" value="HIS_KIN"/>
    <property type="match status" value="1"/>
</dbReference>
<keyword evidence="5" id="KW-0472">Membrane</keyword>
<organism evidence="7 8">
    <name type="scientific">Gemmatimonas groenlandica</name>
    <dbReference type="NCBI Taxonomy" id="2732249"/>
    <lineage>
        <taxon>Bacteria</taxon>
        <taxon>Pseudomonadati</taxon>
        <taxon>Gemmatimonadota</taxon>
        <taxon>Gemmatimonadia</taxon>
        <taxon>Gemmatimonadales</taxon>
        <taxon>Gemmatimonadaceae</taxon>
        <taxon>Gemmatimonas</taxon>
    </lineage>
</organism>
<proteinExistence type="predicted"/>
<keyword evidence="8" id="KW-1185">Reference proteome</keyword>
<dbReference type="CDD" id="cd00082">
    <property type="entry name" value="HisKA"/>
    <property type="match status" value="1"/>
</dbReference>
<dbReference type="Gene3D" id="3.30.565.10">
    <property type="entry name" value="Histidine kinase-like ATPase, C-terminal domain"/>
    <property type="match status" value="1"/>
</dbReference>
<evidence type="ECO:0000256" key="3">
    <source>
        <dbReference type="ARBA" id="ARBA00022553"/>
    </source>
</evidence>
<dbReference type="EC" id="2.7.13.3" evidence="2"/>
<protein>
    <recommendedName>
        <fullName evidence="2">histidine kinase</fullName>
        <ecNumber evidence="2">2.7.13.3</ecNumber>
    </recommendedName>
</protein>
<dbReference type="SMART" id="SM00388">
    <property type="entry name" value="HisKA"/>
    <property type="match status" value="1"/>
</dbReference>
<feature type="domain" description="Histidine kinase" evidence="6">
    <location>
        <begin position="189"/>
        <end position="416"/>
    </location>
</feature>
<dbReference type="AlphaFoldDB" id="A0A6M4IU17"/>
<evidence type="ECO:0000256" key="1">
    <source>
        <dbReference type="ARBA" id="ARBA00000085"/>
    </source>
</evidence>
<dbReference type="RefSeq" id="WP_171227120.1">
    <property type="nucleotide sequence ID" value="NZ_CP053085.1"/>
</dbReference>
<dbReference type="InterPro" id="IPR003661">
    <property type="entry name" value="HisK_dim/P_dom"/>
</dbReference>
<keyword evidence="3" id="KW-0597">Phosphoprotein</keyword>
<accession>A0A6M4IU17</accession>
<dbReference type="SUPFAM" id="SSF47384">
    <property type="entry name" value="Homodimeric domain of signal transducing histidine kinase"/>
    <property type="match status" value="1"/>
</dbReference>
<evidence type="ECO:0000256" key="5">
    <source>
        <dbReference type="SAM" id="Phobius"/>
    </source>
</evidence>
<evidence type="ECO:0000256" key="2">
    <source>
        <dbReference type="ARBA" id="ARBA00012438"/>
    </source>
</evidence>
<evidence type="ECO:0000313" key="7">
    <source>
        <dbReference type="EMBL" id="QJR37685.1"/>
    </source>
</evidence>
<dbReference type="PRINTS" id="PR00344">
    <property type="entry name" value="BCTRLSENSOR"/>
</dbReference>
<keyword evidence="5" id="KW-1133">Transmembrane helix</keyword>
<dbReference type="Pfam" id="PF25487">
    <property type="entry name" value="ETR1_N"/>
    <property type="match status" value="1"/>
</dbReference>
<gene>
    <name evidence="7" type="ORF">HKW67_20255</name>
</gene>
<dbReference type="Gene3D" id="1.10.287.130">
    <property type="match status" value="1"/>
</dbReference>
<dbReference type="Pfam" id="PF02518">
    <property type="entry name" value="HATPase_c"/>
    <property type="match status" value="1"/>
</dbReference>
<dbReference type="PANTHER" id="PTHR43065">
    <property type="entry name" value="SENSOR HISTIDINE KINASE"/>
    <property type="match status" value="1"/>
</dbReference>
<comment type="catalytic activity">
    <reaction evidence="1">
        <text>ATP + protein L-histidine = ADP + protein N-phospho-L-histidine.</text>
        <dbReference type="EC" id="2.7.13.3"/>
    </reaction>
</comment>
<dbReference type="GO" id="GO:0000155">
    <property type="term" value="F:phosphorelay sensor kinase activity"/>
    <property type="evidence" value="ECO:0007669"/>
    <property type="project" value="InterPro"/>
</dbReference>
<name>A0A6M4IU17_9BACT</name>
<dbReference type="Proteomes" id="UP000500938">
    <property type="component" value="Chromosome"/>
</dbReference>
<dbReference type="InterPro" id="IPR036890">
    <property type="entry name" value="HATPase_C_sf"/>
</dbReference>
<dbReference type="SMART" id="SM00387">
    <property type="entry name" value="HATPase_c"/>
    <property type="match status" value="1"/>
</dbReference>
<dbReference type="InterPro" id="IPR005467">
    <property type="entry name" value="His_kinase_dom"/>
</dbReference>
<evidence type="ECO:0000259" key="6">
    <source>
        <dbReference type="PROSITE" id="PS50109"/>
    </source>
</evidence>
<dbReference type="EMBL" id="CP053085">
    <property type="protein sequence ID" value="QJR37685.1"/>
    <property type="molecule type" value="Genomic_DNA"/>
</dbReference>
<reference evidence="7 8" key="1">
    <citation type="submission" date="2020-05" db="EMBL/GenBank/DDBJ databases">
        <title>Complete genome sequence of Gemmatimonas greenlandica TET16.</title>
        <authorList>
            <person name="Zeng Y."/>
        </authorList>
    </citation>
    <scope>NUCLEOTIDE SEQUENCE [LARGE SCALE GENOMIC DNA]</scope>
    <source>
        <strain evidence="7 8">TET16</strain>
    </source>
</reference>
<keyword evidence="4" id="KW-0175">Coiled coil</keyword>
<dbReference type="InterPro" id="IPR058544">
    <property type="entry name" value="ETR1_N"/>
</dbReference>
<feature type="transmembrane region" description="Helical" evidence="5">
    <location>
        <begin position="62"/>
        <end position="83"/>
    </location>
</feature>
<dbReference type="InterPro" id="IPR036097">
    <property type="entry name" value="HisK_dim/P_sf"/>
</dbReference>
<evidence type="ECO:0000256" key="4">
    <source>
        <dbReference type="SAM" id="Coils"/>
    </source>
</evidence>
<dbReference type="SUPFAM" id="SSF55874">
    <property type="entry name" value="ATPase domain of HSP90 chaperone/DNA topoisomerase II/histidine kinase"/>
    <property type="match status" value="1"/>
</dbReference>
<evidence type="ECO:0000313" key="8">
    <source>
        <dbReference type="Proteomes" id="UP000500938"/>
    </source>
</evidence>
<keyword evidence="5" id="KW-0812">Transmembrane</keyword>
<dbReference type="PANTHER" id="PTHR43065:SF42">
    <property type="entry name" value="TWO-COMPONENT SENSOR PPRA"/>
    <property type="match status" value="1"/>
</dbReference>
<sequence length="416" mass="44651">MTPLVLALQVAAHGTPPGLSAAARDVFHVADVITAFSYFAIATTLLVVVLRLRAQLPFRVVFVLFGAFIVLCGATHVMSTLTLGAQRDVIETATMVATAAVSLLTAVLLPRFVPRIEALVRDAQVAREREREKARADALAESNEALVAQAAALNDANAQLAESLRERQRLEGHLRQVQKMELMGRLASGVAHDFNNLLTVIQGNVDLVRDAVPASDPAAAYVEEIDQATKNATELTRRLLAFGRKAPARTERTTLDALLARERRLLQRALPSSMQLEVRSNHPDGFVQIDVNQVQQAILNLIVNARDATASAGRGASTVTIETGQVVVGPEAPPTSPPVAPGRYMTLSVQDEGTGISEEVRSHIFEPFFTTKEEGQGTGLGLAMIYEVMVQSGGGVQVESLMGRGSTFTLLLPRVA</sequence>